<accession>A0A0G4E580</accession>
<keyword evidence="1" id="KW-0614">Plasmid</keyword>
<proteinExistence type="predicted"/>
<protein>
    <submittedName>
        <fullName evidence="1">Uncharacterized protein</fullName>
    </submittedName>
</protein>
<reference evidence="1" key="2">
    <citation type="submission" date="2015-06" db="EMBL/GenBank/DDBJ databases">
        <title>Environmentally co-occuring mercury resistance plasmids are genetically and phenotypically diverse and confer variable context-dependent fitness effects.</title>
        <authorList>
            <person name="Hall J.P.J."/>
            <person name="Harrison E."/>
            <person name="Lilley A.K."/>
            <person name="Paterson S."/>
            <person name="Spiers A.J."/>
            <person name="Brockhurst M.A."/>
        </authorList>
    </citation>
    <scope>NUCLEOTIDE SEQUENCE [LARGE SCALE GENOMIC DNA]</scope>
    <source>
        <strain evidence="1">SBW25</strain>
        <plasmid evidence="1">pQBR57</plasmid>
    </source>
</reference>
<dbReference type="EMBL" id="LN713926">
    <property type="protein sequence ID" value="CEK42107.1"/>
    <property type="molecule type" value="Genomic_DNA"/>
</dbReference>
<evidence type="ECO:0000313" key="1">
    <source>
        <dbReference type="EMBL" id="CEK42107.1"/>
    </source>
</evidence>
<sequence length="92" mass="10045">MGPDELAQFIRKVDGDNRMGAGALAEAIFDWLKVTPTDHSEALVSGDKLEVIESMVMNLDPVVESSVSNGDVLILVNAVRSLQIRCHLLERP</sequence>
<geneLocation type="plasmid" evidence="1">
    <name>pQBR57</name>
</geneLocation>
<name>A0A0G4E580_PSEFS</name>
<organism evidence="1">
    <name type="scientific">Pseudomonas fluorescens (strain SBW25)</name>
    <dbReference type="NCBI Taxonomy" id="216595"/>
    <lineage>
        <taxon>Bacteria</taxon>
        <taxon>Pseudomonadati</taxon>
        <taxon>Pseudomonadota</taxon>
        <taxon>Gammaproteobacteria</taxon>
        <taxon>Pseudomonadales</taxon>
        <taxon>Pseudomonadaceae</taxon>
        <taxon>Pseudomonas</taxon>
    </lineage>
</organism>
<dbReference type="AlphaFoldDB" id="A0A0G4E580"/>
<reference evidence="1" key="1">
    <citation type="submission" date="2014-12" db="EMBL/GenBank/DDBJ databases">
        <authorList>
            <person name="Hall J."/>
        </authorList>
    </citation>
    <scope>NUCLEOTIDE SEQUENCE [LARGE SCALE GENOMIC DNA]</scope>
    <source>
        <strain evidence="1">SBW25</strain>
        <plasmid evidence="1">pQBR57</plasmid>
    </source>
</reference>
<gene>
    <name evidence="1" type="ORF">PQBR57_0154</name>
</gene>